<organism evidence="5 6">
    <name type="scientific">Micromonospora craterilacus</name>
    <dbReference type="NCBI Taxonomy" id="1655439"/>
    <lineage>
        <taxon>Bacteria</taxon>
        <taxon>Bacillati</taxon>
        <taxon>Actinomycetota</taxon>
        <taxon>Actinomycetes</taxon>
        <taxon>Micromonosporales</taxon>
        <taxon>Micromonosporaceae</taxon>
        <taxon>Micromonospora</taxon>
    </lineage>
</organism>
<keyword evidence="6" id="KW-1185">Reference proteome</keyword>
<dbReference type="InterPro" id="IPR036390">
    <property type="entry name" value="WH_DNA-bd_sf"/>
</dbReference>
<dbReference type="InterPro" id="IPR036527">
    <property type="entry name" value="SCP2_sterol-bd_dom_sf"/>
</dbReference>
<evidence type="ECO:0000256" key="2">
    <source>
        <dbReference type="ARBA" id="ARBA00023125"/>
    </source>
</evidence>
<dbReference type="InterPro" id="IPR002577">
    <property type="entry name" value="HTH_HxlR"/>
</dbReference>
<accession>A0A2W2F2A1</accession>
<dbReference type="EMBL" id="POTY01000009">
    <property type="protein sequence ID" value="PZG23439.1"/>
    <property type="molecule type" value="Genomic_DNA"/>
</dbReference>
<feature type="domain" description="HTH hxlR-type" evidence="4">
    <location>
        <begin position="63"/>
        <end position="161"/>
    </location>
</feature>
<dbReference type="Gene3D" id="3.30.1050.10">
    <property type="entry name" value="SCP2 sterol-binding domain"/>
    <property type="match status" value="1"/>
</dbReference>
<keyword evidence="1" id="KW-0805">Transcription regulation</keyword>
<keyword evidence="2" id="KW-0238">DNA-binding</keyword>
<sequence length="287" mass="30701">MGLLPDEENVPLAKPGFAVDDGRGGARVDALHGGTLNIVLARVKRVTSRLPVKRTYAHLGDACRAANALDLVGDRWALIVVRELILGPRRFADLQEAVRGITPAVLADRLRSLQQAGIVEQVTLTDLARTRAYAATEWGRGLESVLGSLGRWYSAGPDPSTHGGMTPDAMILAMRAMAPPAPVDLPPIALRLYDARRPDPPMRDYHLAAVGRVLDIQPGVAVNPVATVTTESTVWSEVLFGGLSLADAERDGAVRVEGDRDAIERVVRLYAEASEPDSARADRVSGG</sequence>
<dbReference type="SUPFAM" id="SSF46785">
    <property type="entry name" value="Winged helix' DNA-binding domain"/>
    <property type="match status" value="1"/>
</dbReference>
<proteinExistence type="predicted"/>
<name>A0A2W2F2A1_9ACTN</name>
<dbReference type="PANTHER" id="PTHR33204:SF18">
    <property type="entry name" value="TRANSCRIPTIONAL REGULATORY PROTEIN"/>
    <property type="match status" value="1"/>
</dbReference>
<evidence type="ECO:0000313" key="5">
    <source>
        <dbReference type="EMBL" id="PZG23439.1"/>
    </source>
</evidence>
<protein>
    <submittedName>
        <fullName evidence="5">Transcriptional regulator</fullName>
    </submittedName>
</protein>
<evidence type="ECO:0000313" key="6">
    <source>
        <dbReference type="Proteomes" id="UP000248924"/>
    </source>
</evidence>
<dbReference type="PROSITE" id="PS51118">
    <property type="entry name" value="HTH_HXLR"/>
    <property type="match status" value="1"/>
</dbReference>
<evidence type="ECO:0000259" key="4">
    <source>
        <dbReference type="PROSITE" id="PS51118"/>
    </source>
</evidence>
<dbReference type="AlphaFoldDB" id="A0A2W2F2A1"/>
<dbReference type="Pfam" id="PF01638">
    <property type="entry name" value="HxlR"/>
    <property type="match status" value="1"/>
</dbReference>
<gene>
    <name evidence="5" type="ORF">C1I95_03250</name>
</gene>
<dbReference type="PANTHER" id="PTHR33204">
    <property type="entry name" value="TRANSCRIPTIONAL REGULATOR, MARR FAMILY"/>
    <property type="match status" value="1"/>
</dbReference>
<comment type="caution">
    <text evidence="5">The sequence shown here is derived from an EMBL/GenBank/DDBJ whole genome shotgun (WGS) entry which is preliminary data.</text>
</comment>
<dbReference type="Gene3D" id="1.10.10.10">
    <property type="entry name" value="Winged helix-like DNA-binding domain superfamily/Winged helix DNA-binding domain"/>
    <property type="match status" value="1"/>
</dbReference>
<dbReference type="GO" id="GO:0003677">
    <property type="term" value="F:DNA binding"/>
    <property type="evidence" value="ECO:0007669"/>
    <property type="project" value="UniProtKB-KW"/>
</dbReference>
<dbReference type="InterPro" id="IPR036388">
    <property type="entry name" value="WH-like_DNA-bd_sf"/>
</dbReference>
<evidence type="ECO:0000256" key="1">
    <source>
        <dbReference type="ARBA" id="ARBA00023015"/>
    </source>
</evidence>
<dbReference type="Proteomes" id="UP000248924">
    <property type="component" value="Unassembled WGS sequence"/>
</dbReference>
<evidence type="ECO:0000256" key="3">
    <source>
        <dbReference type="ARBA" id="ARBA00023163"/>
    </source>
</evidence>
<reference evidence="5 6" key="1">
    <citation type="submission" date="2018-01" db="EMBL/GenBank/DDBJ databases">
        <title>Draft genome sequence of Jishengella sp. NA12.</title>
        <authorList>
            <person name="Sahin N."/>
            <person name="Ay H."/>
            <person name="Saygin H."/>
        </authorList>
    </citation>
    <scope>NUCLEOTIDE SEQUENCE [LARGE SCALE GENOMIC DNA]</scope>
    <source>
        <strain evidence="5 6">NA12</strain>
    </source>
</reference>
<keyword evidence="3" id="KW-0804">Transcription</keyword>